<dbReference type="ChiTaRS" id="ATXN7L3">
    <property type="organism name" value="human"/>
</dbReference>
<proteinExistence type="predicted"/>
<gene>
    <name evidence="2" type="primary">ATXN7L3</name>
</gene>
<name>L8E8Y9_HUMAN</name>
<organism evidence="2">
    <name type="scientific">Homo sapiens</name>
    <name type="common">Human</name>
    <dbReference type="NCBI Taxonomy" id="9606"/>
    <lineage>
        <taxon>Eukaryota</taxon>
        <taxon>Metazoa</taxon>
        <taxon>Chordata</taxon>
        <taxon>Craniata</taxon>
        <taxon>Vertebrata</taxon>
        <taxon>Euteleostomi</taxon>
        <taxon>Mammalia</taxon>
        <taxon>Eutheria</taxon>
        <taxon>Euarchontoglires</taxon>
        <taxon>Primates</taxon>
        <taxon>Haplorrhini</taxon>
        <taxon>Catarrhini</taxon>
        <taxon>Hominidae</taxon>
        <taxon>Homo</taxon>
    </lineage>
</organism>
<dbReference type="EMBL" id="HF584132">
    <property type="protein sequence ID" value="CCQ43629.1"/>
    <property type="molecule type" value="Genomic_DNA"/>
</dbReference>
<feature type="region of interest" description="Disordered" evidence="1">
    <location>
        <begin position="1"/>
        <end position="41"/>
    </location>
</feature>
<dbReference type="OrthoDB" id="21557at2759"/>
<feature type="compositionally biased region" description="Polar residues" evidence="1">
    <location>
        <begin position="22"/>
        <end position="31"/>
    </location>
</feature>
<sequence>MMTSMTTTGPMARRRKPRRESQTSYGISHSRTPIPLEDPSH</sequence>
<reference evidence="2" key="1">
    <citation type="journal article" date="2013" name="PLoS ONE">
        <title>Direct detection of alternative open reading frames translation products in human significantly expands the proteome.</title>
        <authorList>
            <person name="Vanderperre B."/>
            <person name="Lucier J.-F."/>
            <person name="Motard J."/>
            <person name="Tremblay G."/>
            <person name="Vanderperre S."/>
            <person name="Wisztorski M."/>
            <person name="Salzet M."/>
            <person name="Boisvert F.-M."/>
            <person name="Roucou X."/>
        </authorList>
    </citation>
    <scope>NUCLEOTIDE SEQUENCE</scope>
</reference>
<accession>L8E8Y9</accession>
<protein>
    <submittedName>
        <fullName evidence="2">Alternative protein ATXN7L3</fullName>
    </submittedName>
</protein>
<evidence type="ECO:0000256" key="1">
    <source>
        <dbReference type="SAM" id="MobiDB-lite"/>
    </source>
</evidence>
<dbReference type="AlphaFoldDB" id="L8E8Y9"/>
<evidence type="ECO:0000313" key="2">
    <source>
        <dbReference type="EMBL" id="CCQ43629.1"/>
    </source>
</evidence>